<dbReference type="GO" id="GO:0046872">
    <property type="term" value="F:metal ion binding"/>
    <property type="evidence" value="ECO:0007669"/>
    <property type="project" value="UniProtKB-KW"/>
</dbReference>
<dbReference type="GO" id="GO:0034354">
    <property type="term" value="P:'de novo' NAD+ biosynthetic process from L-tryptophan"/>
    <property type="evidence" value="ECO:0007669"/>
    <property type="project" value="TreeGrafter"/>
</dbReference>
<name>A0A6C0C9H6_9ZZZZ</name>
<dbReference type="EMBL" id="MN739366">
    <property type="protein sequence ID" value="QHT01228.1"/>
    <property type="molecule type" value="Genomic_DNA"/>
</dbReference>
<dbReference type="PANTHER" id="PTHR28657:SF5">
    <property type="entry name" value="INDOLEAMINE 2,3-DIOXYGENASE"/>
    <property type="match status" value="1"/>
</dbReference>
<sequence length="379" mass="43195">MNIYELFDLSPTHGFLSKNPTPKSIRPPYDIYMRIANQLPELVRTREIQKVIGDLPLIKILEDTSIEEYRTLYSMLTVIQAGYIWYLGEGNHHRQIPKQLAVPLHHVSKYLGLPPLATHAALDLYNWQLIDPNGKFELENLTNAFTITGDKSESHFYLVMVAIEYIGSDILNAIILLISGQTNITDALQKISKSITRIIDIMNKLRAGCDPKFFYDVLRIFLTGWTNEILFPNGMDLEDVESHVRWSGGSAAQSSIIQVLDIFFGIKHAHPFLNKMREYMPTKHRQFLTWLESSPECPSLIHDNETTNLYNECITKLSLLRSIHMGFIHTYIFNQSSDSRSAIANEGTGGTPLGNQNPGNELIKMLKDFRIETDDAKII</sequence>
<dbReference type="GO" id="GO:0033754">
    <property type="term" value="F:indoleamine 2,3-dioxygenase activity"/>
    <property type="evidence" value="ECO:0007669"/>
    <property type="project" value="TreeGrafter"/>
</dbReference>
<evidence type="ECO:0000256" key="2">
    <source>
        <dbReference type="ARBA" id="ARBA00023004"/>
    </source>
</evidence>
<dbReference type="PANTHER" id="PTHR28657">
    <property type="entry name" value="INDOLEAMINE 2,3-DIOXYGENASE"/>
    <property type="match status" value="1"/>
</dbReference>
<dbReference type="AlphaFoldDB" id="A0A6C0C9H6"/>
<evidence type="ECO:0000313" key="3">
    <source>
        <dbReference type="EMBL" id="QHT01228.1"/>
    </source>
</evidence>
<dbReference type="Gene3D" id="1.20.58.480">
    <property type="match status" value="1"/>
</dbReference>
<dbReference type="InterPro" id="IPR000898">
    <property type="entry name" value="Indolamine_dOase"/>
</dbReference>
<dbReference type="GO" id="GO:0005737">
    <property type="term" value="C:cytoplasm"/>
    <property type="evidence" value="ECO:0007669"/>
    <property type="project" value="TreeGrafter"/>
</dbReference>
<evidence type="ECO:0008006" key="4">
    <source>
        <dbReference type="Google" id="ProtNLM"/>
    </source>
</evidence>
<accession>A0A6C0C9H6</accession>
<dbReference type="SUPFAM" id="SSF140959">
    <property type="entry name" value="Indolic compounds 2,3-dioxygenase-like"/>
    <property type="match status" value="1"/>
</dbReference>
<evidence type="ECO:0000256" key="1">
    <source>
        <dbReference type="ARBA" id="ARBA00022723"/>
    </source>
</evidence>
<protein>
    <recommendedName>
        <fullName evidence="4">Indoleamine 2,3-dioxygenase</fullName>
    </recommendedName>
</protein>
<dbReference type="GO" id="GO:0020037">
    <property type="term" value="F:heme binding"/>
    <property type="evidence" value="ECO:0007669"/>
    <property type="project" value="InterPro"/>
</dbReference>
<keyword evidence="1" id="KW-0479">Metal-binding</keyword>
<dbReference type="PROSITE" id="PS00876">
    <property type="entry name" value="IDO_1"/>
    <property type="match status" value="1"/>
</dbReference>
<organism evidence="3">
    <name type="scientific">viral metagenome</name>
    <dbReference type="NCBI Taxonomy" id="1070528"/>
    <lineage>
        <taxon>unclassified sequences</taxon>
        <taxon>metagenomes</taxon>
        <taxon>organismal metagenomes</taxon>
    </lineage>
</organism>
<dbReference type="InterPro" id="IPR037217">
    <property type="entry name" value="Trp/Indoleamine_2_3_dOase-like"/>
</dbReference>
<reference evidence="3" key="1">
    <citation type="journal article" date="2020" name="Nature">
        <title>Giant virus diversity and host interactions through global metagenomics.</title>
        <authorList>
            <person name="Schulz F."/>
            <person name="Roux S."/>
            <person name="Paez-Espino D."/>
            <person name="Jungbluth S."/>
            <person name="Walsh D.A."/>
            <person name="Denef V.J."/>
            <person name="McMahon K.D."/>
            <person name="Konstantinidis K.T."/>
            <person name="Eloe-Fadrosh E.A."/>
            <person name="Kyrpides N.C."/>
            <person name="Woyke T."/>
        </authorList>
    </citation>
    <scope>NUCLEOTIDE SEQUENCE</scope>
    <source>
        <strain evidence="3">GVMAG-M-3300020192-26</strain>
    </source>
</reference>
<dbReference type="Pfam" id="PF01231">
    <property type="entry name" value="IDO"/>
    <property type="match status" value="1"/>
</dbReference>
<keyword evidence="2" id="KW-0408">Iron</keyword>
<dbReference type="GO" id="GO:0019441">
    <property type="term" value="P:L-tryptophan catabolic process to kynurenine"/>
    <property type="evidence" value="ECO:0007669"/>
    <property type="project" value="InterPro"/>
</dbReference>
<proteinExistence type="predicted"/>